<dbReference type="RefSeq" id="XP_015893028.4">
    <property type="nucleotide sequence ID" value="XM_016037542.4"/>
</dbReference>
<dbReference type="Pfam" id="PF13639">
    <property type="entry name" value="zf-RING_2"/>
    <property type="match status" value="1"/>
</dbReference>
<keyword evidence="5" id="KW-0472">Membrane</keyword>
<dbReference type="Gene3D" id="3.30.40.10">
    <property type="entry name" value="Zinc/RING finger domain, C3HC4 (zinc finger)"/>
    <property type="match status" value="1"/>
</dbReference>
<feature type="domain" description="RING-type" evidence="6">
    <location>
        <begin position="102"/>
        <end position="144"/>
    </location>
</feature>
<keyword evidence="5" id="KW-1133">Transmembrane helix</keyword>
<dbReference type="InParanoid" id="A0A6P4AV50"/>
<dbReference type="InterPro" id="IPR001841">
    <property type="entry name" value="Znf_RING"/>
</dbReference>
<dbReference type="GO" id="GO:0008270">
    <property type="term" value="F:zinc ion binding"/>
    <property type="evidence" value="ECO:0007669"/>
    <property type="project" value="UniProtKB-KW"/>
</dbReference>
<sequence>MHGMASPLMSLLAKSTIIIILFLLFLFILSCIIIIMVGWRIAWLSWYHHHNIAARNGSFASSSSSSSHHQPSLPSRGLDKTILRSLPRIAYNANVNGKLSECAICLMEYVDGDAIRVLPHCGHTFHMNCVDRWLKCHSSCPSCRHILAIGRPCQKCTGF</sequence>
<accession>A0A6P4AV50</accession>
<evidence type="ECO:0000259" key="6">
    <source>
        <dbReference type="PROSITE" id="PS50089"/>
    </source>
</evidence>
<evidence type="ECO:0000256" key="1">
    <source>
        <dbReference type="ARBA" id="ARBA00022723"/>
    </source>
</evidence>
<gene>
    <name evidence="8" type="primary">LOC107427183</name>
</gene>
<keyword evidence="1" id="KW-0479">Metal-binding</keyword>
<evidence type="ECO:0000256" key="4">
    <source>
        <dbReference type="PROSITE-ProRule" id="PRU00175"/>
    </source>
</evidence>
<keyword evidence="2 4" id="KW-0863">Zinc-finger</keyword>
<dbReference type="AlphaFoldDB" id="A0A6P4AV50"/>
<dbReference type="KEGG" id="zju:107427183"/>
<keyword evidence="5" id="KW-0812">Transmembrane</keyword>
<proteinExistence type="predicted"/>
<dbReference type="PROSITE" id="PS50089">
    <property type="entry name" value="ZF_RING_2"/>
    <property type="match status" value="1"/>
</dbReference>
<evidence type="ECO:0000313" key="8">
    <source>
        <dbReference type="RefSeq" id="XP_015893028.4"/>
    </source>
</evidence>
<protein>
    <submittedName>
        <fullName evidence="8">RING-H2 finger protein ATL8</fullName>
    </submittedName>
</protein>
<dbReference type="GeneID" id="107427183"/>
<dbReference type="SMART" id="SM00184">
    <property type="entry name" value="RING"/>
    <property type="match status" value="1"/>
</dbReference>
<reference evidence="8" key="1">
    <citation type="submission" date="2025-08" db="UniProtKB">
        <authorList>
            <consortium name="RefSeq"/>
        </authorList>
    </citation>
    <scope>IDENTIFICATION</scope>
    <source>
        <tissue evidence="8">Seedling</tissue>
    </source>
</reference>
<dbReference type="SUPFAM" id="SSF57850">
    <property type="entry name" value="RING/U-box"/>
    <property type="match status" value="1"/>
</dbReference>
<organism evidence="7 8">
    <name type="scientific">Ziziphus jujuba</name>
    <name type="common">Chinese jujube</name>
    <name type="synonym">Ziziphus sativa</name>
    <dbReference type="NCBI Taxonomy" id="326968"/>
    <lineage>
        <taxon>Eukaryota</taxon>
        <taxon>Viridiplantae</taxon>
        <taxon>Streptophyta</taxon>
        <taxon>Embryophyta</taxon>
        <taxon>Tracheophyta</taxon>
        <taxon>Spermatophyta</taxon>
        <taxon>Magnoliopsida</taxon>
        <taxon>eudicotyledons</taxon>
        <taxon>Gunneridae</taxon>
        <taxon>Pentapetalae</taxon>
        <taxon>rosids</taxon>
        <taxon>fabids</taxon>
        <taxon>Rosales</taxon>
        <taxon>Rhamnaceae</taxon>
        <taxon>Paliureae</taxon>
        <taxon>Ziziphus</taxon>
    </lineage>
</organism>
<dbReference type="Proteomes" id="UP001652623">
    <property type="component" value="Chromosome 9"/>
</dbReference>
<keyword evidence="7" id="KW-1185">Reference proteome</keyword>
<evidence type="ECO:0000256" key="2">
    <source>
        <dbReference type="ARBA" id="ARBA00022771"/>
    </source>
</evidence>
<dbReference type="PANTHER" id="PTHR45798">
    <property type="entry name" value="RING-H2 FINGER PROTEIN ATL61-RELATED-RELATED"/>
    <property type="match status" value="1"/>
</dbReference>
<feature type="transmembrane region" description="Helical" evidence="5">
    <location>
        <begin position="16"/>
        <end position="39"/>
    </location>
</feature>
<evidence type="ECO:0000256" key="3">
    <source>
        <dbReference type="ARBA" id="ARBA00022833"/>
    </source>
</evidence>
<name>A0A6P4AV50_ZIZJJ</name>
<keyword evidence="3" id="KW-0862">Zinc</keyword>
<dbReference type="InterPro" id="IPR013083">
    <property type="entry name" value="Znf_RING/FYVE/PHD"/>
</dbReference>
<evidence type="ECO:0000256" key="5">
    <source>
        <dbReference type="SAM" id="Phobius"/>
    </source>
</evidence>
<dbReference type="PANTHER" id="PTHR45798:SF101">
    <property type="entry name" value="RING-H2 FINGER PROTEIN ATL8-RELATED"/>
    <property type="match status" value="1"/>
</dbReference>
<evidence type="ECO:0000313" key="7">
    <source>
        <dbReference type="Proteomes" id="UP001652623"/>
    </source>
</evidence>
<dbReference type="InterPro" id="IPR052788">
    <property type="entry name" value="RING-type_E3_ligase_ATL"/>
</dbReference>